<dbReference type="SUPFAM" id="SSF56112">
    <property type="entry name" value="Protein kinase-like (PK-like)"/>
    <property type="match status" value="1"/>
</dbReference>
<dbReference type="SMART" id="SM00587">
    <property type="entry name" value="CHK"/>
    <property type="match status" value="1"/>
</dbReference>
<evidence type="ECO:0000313" key="3">
    <source>
        <dbReference type="Proteomes" id="UP000600918"/>
    </source>
</evidence>
<comment type="caution">
    <text evidence="2">The sequence shown here is derived from an EMBL/GenBank/DDBJ whole genome shotgun (WGS) entry which is preliminary data.</text>
</comment>
<feature type="domain" description="CHK kinase-like" evidence="1">
    <location>
        <begin position="149"/>
        <end position="337"/>
    </location>
</feature>
<name>A0A834PKD9_VESPE</name>
<dbReference type="EMBL" id="JACSDY010000001">
    <property type="protein sequence ID" value="KAF7439571.1"/>
    <property type="molecule type" value="Genomic_DNA"/>
</dbReference>
<evidence type="ECO:0000259" key="1">
    <source>
        <dbReference type="SMART" id="SM00587"/>
    </source>
</evidence>
<reference evidence="2" key="1">
    <citation type="journal article" date="2020" name="G3 (Bethesda)">
        <title>High-Quality Assemblies for Three Invasive Social Wasps from the &lt;i&gt;Vespula&lt;/i&gt; Genus.</title>
        <authorList>
            <person name="Harrop T.W.R."/>
            <person name="Guhlin J."/>
            <person name="McLaughlin G.M."/>
            <person name="Permina E."/>
            <person name="Stockwell P."/>
            <person name="Gilligan J."/>
            <person name="Le Lec M.F."/>
            <person name="Gruber M.A.M."/>
            <person name="Quinn O."/>
            <person name="Lovegrove M."/>
            <person name="Duncan E.J."/>
            <person name="Remnant E.J."/>
            <person name="Van Eeckhoven J."/>
            <person name="Graham B."/>
            <person name="Knapp R.A."/>
            <person name="Langford K.W."/>
            <person name="Kronenberg Z."/>
            <person name="Press M.O."/>
            <person name="Eacker S.M."/>
            <person name="Wilson-Rankin E.E."/>
            <person name="Purcell J."/>
            <person name="Lester P.J."/>
            <person name="Dearden P.K."/>
        </authorList>
    </citation>
    <scope>NUCLEOTIDE SEQUENCE</scope>
    <source>
        <strain evidence="2">Volc-1</strain>
    </source>
</reference>
<dbReference type="InterPro" id="IPR015897">
    <property type="entry name" value="CHK_kinase-like"/>
</dbReference>
<protein>
    <recommendedName>
        <fullName evidence="1">CHK kinase-like domain-containing protein</fullName>
    </recommendedName>
</protein>
<dbReference type="OrthoDB" id="191037at2759"/>
<dbReference type="InterPro" id="IPR011009">
    <property type="entry name" value="Kinase-like_dom_sf"/>
</dbReference>
<dbReference type="PANTHER" id="PTHR11012:SF55">
    <property type="entry name" value="BHLH DOMAIN-CONTAINING PROTEIN"/>
    <property type="match status" value="1"/>
</dbReference>
<dbReference type="Pfam" id="PF02958">
    <property type="entry name" value="EcKL"/>
    <property type="match status" value="1"/>
</dbReference>
<dbReference type="Gene3D" id="3.90.1200.10">
    <property type="match status" value="1"/>
</dbReference>
<evidence type="ECO:0000313" key="2">
    <source>
        <dbReference type="EMBL" id="KAF7439571.1"/>
    </source>
</evidence>
<dbReference type="PANTHER" id="PTHR11012">
    <property type="entry name" value="PROTEIN KINASE-LIKE DOMAIN-CONTAINING"/>
    <property type="match status" value="1"/>
</dbReference>
<dbReference type="InterPro" id="IPR004119">
    <property type="entry name" value="EcKL"/>
</dbReference>
<gene>
    <name evidence="2" type="ORF">H0235_001962</name>
</gene>
<proteinExistence type="predicted"/>
<keyword evidence="3" id="KW-1185">Reference proteome</keyword>
<organism evidence="2 3">
    <name type="scientific">Vespula pensylvanica</name>
    <name type="common">Western yellow jacket</name>
    <name type="synonym">Wasp</name>
    <dbReference type="NCBI Taxonomy" id="30213"/>
    <lineage>
        <taxon>Eukaryota</taxon>
        <taxon>Metazoa</taxon>
        <taxon>Ecdysozoa</taxon>
        <taxon>Arthropoda</taxon>
        <taxon>Hexapoda</taxon>
        <taxon>Insecta</taxon>
        <taxon>Pterygota</taxon>
        <taxon>Neoptera</taxon>
        <taxon>Endopterygota</taxon>
        <taxon>Hymenoptera</taxon>
        <taxon>Apocrita</taxon>
        <taxon>Aculeata</taxon>
        <taxon>Vespoidea</taxon>
        <taxon>Vespidae</taxon>
        <taxon>Vespinae</taxon>
        <taxon>Vespula</taxon>
    </lineage>
</organism>
<dbReference type="AlphaFoldDB" id="A0A834PKD9"/>
<accession>A0A834PKD9</accession>
<sequence length="416" mass="49181">MTMETKQKEQTEIKKIALYQLQPLLRSTLGNKLIVENYTTTSFLPPGENYGSTILAIDAIIRQEEKSERKNLHMIAKMAPPTEFQRRVFNSPFTFRKEIFMYERLLPYYRLMEKEFGVNESELFDVIPKYYGSRLSLDPQLDFDDNAVILLENLKTRGYYTGKRDIGVDLDHSKLAVRALARFHALGIAMKHNKPDEYDIIREASKCPELIKDGFTEFYIPILKHLEENPATRIHYDRCAVILKDESFFDEWLAEPEGDWATIIHKDFWVNNMMFHRDQNGHVDDVKFIDFQNYMYSNPVGEILFFLHSSTDDNVRANNLEELTDLYYEIFISVLLKMKCDIKPFNRKSFNEQFLSVAKMEFIHLCFMLKMLTIDVDKTNLNNSNMESVMTMYEGNEMYTKRLESLVLYFVKRNWI</sequence>
<dbReference type="Proteomes" id="UP000600918">
    <property type="component" value="Unassembled WGS sequence"/>
</dbReference>